<dbReference type="Proteomes" id="UP000294513">
    <property type="component" value="Unassembled WGS sequence"/>
</dbReference>
<evidence type="ECO:0000256" key="3">
    <source>
        <dbReference type="ARBA" id="ARBA00022679"/>
    </source>
</evidence>
<dbReference type="InterPro" id="IPR011009">
    <property type="entry name" value="Kinase-like_dom_sf"/>
</dbReference>
<dbReference type="AlphaFoldDB" id="A0A4R5BHK3"/>
<feature type="binding site" evidence="7">
    <location>
        <position position="42"/>
    </location>
    <ligand>
        <name>ATP</name>
        <dbReference type="ChEBI" id="CHEBI:30616"/>
    </ligand>
</feature>
<dbReference type="EMBL" id="SMKU01000096">
    <property type="protein sequence ID" value="TDD84863.1"/>
    <property type="molecule type" value="Genomic_DNA"/>
</dbReference>
<dbReference type="SUPFAM" id="SSF56112">
    <property type="entry name" value="Protein kinase-like (PK-like)"/>
    <property type="match status" value="1"/>
</dbReference>
<dbReference type="CDD" id="cd14014">
    <property type="entry name" value="STKc_PknB_like"/>
    <property type="match status" value="1"/>
</dbReference>
<dbReference type="PANTHER" id="PTHR43289">
    <property type="entry name" value="MITOGEN-ACTIVATED PROTEIN KINASE KINASE KINASE 20-RELATED"/>
    <property type="match status" value="1"/>
</dbReference>
<name>A0A4R5BHK3_9ACTN</name>
<evidence type="ECO:0000256" key="7">
    <source>
        <dbReference type="PROSITE-ProRule" id="PRU10141"/>
    </source>
</evidence>
<dbReference type="InterPro" id="IPR017441">
    <property type="entry name" value="Protein_kinase_ATP_BS"/>
</dbReference>
<feature type="region of interest" description="Disordered" evidence="8">
    <location>
        <begin position="315"/>
        <end position="345"/>
    </location>
</feature>
<keyword evidence="4 7" id="KW-0547">Nucleotide-binding</keyword>
<evidence type="ECO:0000256" key="2">
    <source>
        <dbReference type="ARBA" id="ARBA00022527"/>
    </source>
</evidence>
<accession>A0A4R5BHK3</accession>
<dbReference type="GO" id="GO:0005524">
    <property type="term" value="F:ATP binding"/>
    <property type="evidence" value="ECO:0007669"/>
    <property type="project" value="UniProtKB-UniRule"/>
</dbReference>
<protein>
    <recommendedName>
        <fullName evidence="1">non-specific serine/threonine protein kinase</fullName>
        <ecNumber evidence="1">2.7.11.1</ecNumber>
    </recommendedName>
</protein>
<proteinExistence type="predicted"/>
<keyword evidence="6 7" id="KW-0067">ATP-binding</keyword>
<evidence type="ECO:0000256" key="5">
    <source>
        <dbReference type="ARBA" id="ARBA00022777"/>
    </source>
</evidence>
<evidence type="ECO:0000313" key="10">
    <source>
        <dbReference type="EMBL" id="TDD84863.1"/>
    </source>
</evidence>
<dbReference type="InterPro" id="IPR008271">
    <property type="entry name" value="Ser/Thr_kinase_AS"/>
</dbReference>
<dbReference type="RefSeq" id="WP_131895209.1">
    <property type="nucleotide sequence ID" value="NZ_SMKU01000096.1"/>
</dbReference>
<keyword evidence="3" id="KW-0808">Transferase</keyword>
<feature type="compositionally biased region" description="Basic and acidic residues" evidence="8">
    <location>
        <begin position="315"/>
        <end position="329"/>
    </location>
</feature>
<evidence type="ECO:0000259" key="9">
    <source>
        <dbReference type="PROSITE" id="PS50011"/>
    </source>
</evidence>
<keyword evidence="11" id="KW-1185">Reference proteome</keyword>
<evidence type="ECO:0000256" key="6">
    <source>
        <dbReference type="ARBA" id="ARBA00022840"/>
    </source>
</evidence>
<evidence type="ECO:0000256" key="1">
    <source>
        <dbReference type="ARBA" id="ARBA00012513"/>
    </source>
</evidence>
<organism evidence="10 11">
    <name type="scientific">Actinomadura rubrisoli</name>
    <dbReference type="NCBI Taxonomy" id="2530368"/>
    <lineage>
        <taxon>Bacteria</taxon>
        <taxon>Bacillati</taxon>
        <taxon>Actinomycetota</taxon>
        <taxon>Actinomycetes</taxon>
        <taxon>Streptosporangiales</taxon>
        <taxon>Thermomonosporaceae</taxon>
        <taxon>Actinomadura</taxon>
    </lineage>
</organism>
<dbReference type="PANTHER" id="PTHR43289:SF6">
    <property type="entry name" value="SERINE_THREONINE-PROTEIN KINASE NEKL-3"/>
    <property type="match status" value="1"/>
</dbReference>
<dbReference type="PROSITE" id="PS00107">
    <property type="entry name" value="PROTEIN_KINASE_ATP"/>
    <property type="match status" value="1"/>
</dbReference>
<evidence type="ECO:0000256" key="4">
    <source>
        <dbReference type="ARBA" id="ARBA00022741"/>
    </source>
</evidence>
<evidence type="ECO:0000256" key="8">
    <source>
        <dbReference type="SAM" id="MobiDB-lite"/>
    </source>
</evidence>
<feature type="domain" description="Protein kinase" evidence="9">
    <location>
        <begin position="13"/>
        <end position="292"/>
    </location>
</feature>
<dbReference type="InterPro" id="IPR000719">
    <property type="entry name" value="Prot_kinase_dom"/>
</dbReference>
<gene>
    <name evidence="10" type="ORF">E1298_19410</name>
</gene>
<dbReference type="Pfam" id="PF00069">
    <property type="entry name" value="Pkinase"/>
    <property type="match status" value="1"/>
</dbReference>
<dbReference type="Gene3D" id="3.30.200.20">
    <property type="entry name" value="Phosphorylase Kinase, domain 1"/>
    <property type="match status" value="1"/>
</dbReference>
<dbReference type="Gene3D" id="1.10.510.10">
    <property type="entry name" value="Transferase(Phosphotransferase) domain 1"/>
    <property type="match status" value="1"/>
</dbReference>
<keyword evidence="2 10" id="KW-0723">Serine/threonine-protein kinase</keyword>
<dbReference type="GO" id="GO:0004674">
    <property type="term" value="F:protein serine/threonine kinase activity"/>
    <property type="evidence" value="ECO:0007669"/>
    <property type="project" value="UniProtKB-KW"/>
</dbReference>
<sequence length="448" mass="49285">MTVRAGQTIGGRYVLTRTLGQGGFGRVWLAREKRLERDVAIKVLLNHDGREATADPGRPGDLLKRFAVEARAIAGLSHPGIPVVYGWSAGDPDIGEPPYLAMQYIAGKNLGSVLEEEAGGRLTIAEGVSLGAQLSSILAAVHGARDAVFHRDLKPENIMVAATGRVTLVDFGSAFIVAPHRPRVTTRSRMVPTTSGYTAPEVLRARSGPATPSDLYSLGCVIYRVFGGPVFDYEADAELDAAHIEEEPQPLRERNGDVPDELDRLVMQLLKKEPAQRPESAREVFVRLRPFLPAFAPSGVETVKPYDLTLIFRDPCRPPEQDGDGEHGHRMSPPRSVANPEVDPTASIENLRRVRDLVQEGRKAEAWMLLNEMIAAVEMAQGVAGADVRRIMSRGIELFLEVDDSPRAKELWEGLTARARENGIDPRDRFIKEAREVIRRYRERSSGG</sequence>
<keyword evidence="5 10" id="KW-0418">Kinase</keyword>
<dbReference type="OrthoDB" id="9762169at2"/>
<reference evidence="10 11" key="1">
    <citation type="submission" date="2019-03" db="EMBL/GenBank/DDBJ databases">
        <title>Draft genome sequences of novel Actinobacteria.</title>
        <authorList>
            <person name="Sahin N."/>
            <person name="Ay H."/>
            <person name="Saygin H."/>
        </authorList>
    </citation>
    <scope>NUCLEOTIDE SEQUENCE [LARGE SCALE GENOMIC DNA]</scope>
    <source>
        <strain evidence="10 11">H3C3</strain>
    </source>
</reference>
<dbReference type="EC" id="2.7.11.1" evidence="1"/>
<dbReference type="PROSITE" id="PS50011">
    <property type="entry name" value="PROTEIN_KINASE_DOM"/>
    <property type="match status" value="1"/>
</dbReference>
<dbReference type="PROSITE" id="PS00108">
    <property type="entry name" value="PROTEIN_KINASE_ST"/>
    <property type="match status" value="1"/>
</dbReference>
<comment type="caution">
    <text evidence="10">The sequence shown here is derived from an EMBL/GenBank/DDBJ whole genome shotgun (WGS) entry which is preliminary data.</text>
</comment>
<evidence type="ECO:0000313" key="11">
    <source>
        <dbReference type="Proteomes" id="UP000294513"/>
    </source>
</evidence>
<dbReference type="SMART" id="SM00220">
    <property type="entry name" value="S_TKc"/>
    <property type="match status" value="1"/>
</dbReference>